<evidence type="ECO:0000256" key="11">
    <source>
        <dbReference type="ARBA" id="ARBA00023303"/>
    </source>
</evidence>
<feature type="transmembrane region" description="Helical" evidence="13">
    <location>
        <begin position="161"/>
        <end position="180"/>
    </location>
</feature>
<organism evidence="14 15">
    <name type="scientific">Agromyces agglutinans</name>
    <dbReference type="NCBI Taxonomy" id="2662258"/>
    <lineage>
        <taxon>Bacteria</taxon>
        <taxon>Bacillati</taxon>
        <taxon>Actinomycetota</taxon>
        <taxon>Actinomycetes</taxon>
        <taxon>Micrococcales</taxon>
        <taxon>Microbacteriaceae</taxon>
        <taxon>Agromyces</taxon>
    </lineage>
</organism>
<dbReference type="Proteomes" id="UP000431080">
    <property type="component" value="Unassembled WGS sequence"/>
</dbReference>
<dbReference type="AlphaFoldDB" id="A0A6I2FDG3"/>
<dbReference type="InterPro" id="IPR010617">
    <property type="entry name" value="TMEM175-like"/>
</dbReference>
<keyword evidence="4" id="KW-0633">Potassium transport</keyword>
<comment type="similarity">
    <text evidence="2">Belongs to the TMEM175 family.</text>
</comment>
<reference evidence="14 15" key="1">
    <citation type="submission" date="2019-10" db="EMBL/GenBank/DDBJ databases">
        <authorList>
            <person name="Nie G."/>
            <person name="Ming H."/>
            <person name="Yi B."/>
        </authorList>
    </citation>
    <scope>NUCLEOTIDE SEQUENCE [LARGE SCALE GENOMIC DNA]</scope>
    <source>
        <strain evidence="14 15">CFH 90414</strain>
    </source>
</reference>
<keyword evidence="6" id="KW-0631">Potassium channel</keyword>
<feature type="transmembrane region" description="Helical" evidence="13">
    <location>
        <begin position="18"/>
        <end position="36"/>
    </location>
</feature>
<keyword evidence="9" id="KW-0406">Ion transport</keyword>
<evidence type="ECO:0000256" key="10">
    <source>
        <dbReference type="ARBA" id="ARBA00023136"/>
    </source>
</evidence>
<proteinExistence type="inferred from homology"/>
<evidence type="ECO:0000256" key="6">
    <source>
        <dbReference type="ARBA" id="ARBA00022826"/>
    </source>
</evidence>
<dbReference type="PANTHER" id="PTHR31462">
    <property type="entry name" value="ENDOSOMAL/LYSOSOMAL POTASSIUM CHANNEL TMEM175"/>
    <property type="match status" value="1"/>
</dbReference>
<comment type="subcellular location">
    <subcellularLocation>
        <location evidence="1">Membrane</location>
        <topology evidence="1">Multi-pass membrane protein</topology>
    </subcellularLocation>
</comment>
<name>A0A6I2FDG3_9MICO</name>
<accession>A0A6I2FDG3</accession>
<keyword evidence="10 13" id="KW-0472">Membrane</keyword>
<dbReference type="RefSeq" id="WP_153683590.1">
    <property type="nucleotide sequence ID" value="NZ_WJIF01000002.1"/>
</dbReference>
<keyword evidence="11" id="KW-0407">Ion channel</keyword>
<feature type="transmembrane region" description="Helical" evidence="13">
    <location>
        <begin position="56"/>
        <end position="75"/>
    </location>
</feature>
<comment type="catalytic activity">
    <reaction evidence="12">
        <text>K(+)(in) = K(+)(out)</text>
        <dbReference type="Rhea" id="RHEA:29463"/>
        <dbReference type="ChEBI" id="CHEBI:29103"/>
    </reaction>
</comment>
<gene>
    <name evidence="14" type="ORF">GE115_04485</name>
</gene>
<keyword evidence="15" id="KW-1185">Reference proteome</keyword>
<evidence type="ECO:0000313" key="15">
    <source>
        <dbReference type="Proteomes" id="UP000431080"/>
    </source>
</evidence>
<comment type="caution">
    <text evidence="14">The sequence shown here is derived from an EMBL/GenBank/DDBJ whole genome shotgun (WGS) entry which is preliminary data.</text>
</comment>
<sequence length="215" mass="23272">MSDATPSAGRTSAERLKAFTDGVVAIAMTLLVLPLVESVTDLGGEGRGVADFFVEEYGQIVSFALSFVLIANAWFTNHRVLARVEYVSPALMSLSVLWMFTIVWLPVPTAMLGSMPTDTLQKVVYIGSLIATAVVMVVIRVHLSRHRELHRFAPGELRSGILADSIVIALYLTALAVAIAVPAIGYWAMCVLFLVSPLHRLVTSAFDRRDAGRAA</sequence>
<feature type="transmembrane region" description="Helical" evidence="13">
    <location>
        <begin position="123"/>
        <end position="141"/>
    </location>
</feature>
<evidence type="ECO:0000256" key="9">
    <source>
        <dbReference type="ARBA" id="ARBA00023065"/>
    </source>
</evidence>
<dbReference type="Pfam" id="PF06736">
    <property type="entry name" value="TMEM175"/>
    <property type="match status" value="1"/>
</dbReference>
<dbReference type="PANTHER" id="PTHR31462:SF5">
    <property type="entry name" value="ENDOSOMAL_LYSOSOMAL PROTON CHANNEL TMEM175"/>
    <property type="match status" value="1"/>
</dbReference>
<evidence type="ECO:0000256" key="8">
    <source>
        <dbReference type="ARBA" id="ARBA00022989"/>
    </source>
</evidence>
<evidence type="ECO:0000256" key="12">
    <source>
        <dbReference type="ARBA" id="ARBA00034430"/>
    </source>
</evidence>
<feature type="transmembrane region" description="Helical" evidence="13">
    <location>
        <begin position="87"/>
        <end position="107"/>
    </location>
</feature>
<keyword evidence="5 13" id="KW-0812">Transmembrane</keyword>
<evidence type="ECO:0000313" key="14">
    <source>
        <dbReference type="EMBL" id="MRG59128.1"/>
    </source>
</evidence>
<evidence type="ECO:0000256" key="3">
    <source>
        <dbReference type="ARBA" id="ARBA00022448"/>
    </source>
</evidence>
<evidence type="ECO:0000256" key="7">
    <source>
        <dbReference type="ARBA" id="ARBA00022958"/>
    </source>
</evidence>
<dbReference type="GO" id="GO:0016020">
    <property type="term" value="C:membrane"/>
    <property type="evidence" value="ECO:0007669"/>
    <property type="project" value="UniProtKB-SubCell"/>
</dbReference>
<keyword evidence="3" id="KW-0813">Transport</keyword>
<dbReference type="EMBL" id="WJIF01000002">
    <property type="protein sequence ID" value="MRG59128.1"/>
    <property type="molecule type" value="Genomic_DNA"/>
</dbReference>
<evidence type="ECO:0000256" key="4">
    <source>
        <dbReference type="ARBA" id="ARBA00022538"/>
    </source>
</evidence>
<protein>
    <submittedName>
        <fullName evidence="14">DUF1211 domain-containing protein</fullName>
    </submittedName>
</protein>
<keyword evidence="7" id="KW-0630">Potassium</keyword>
<evidence type="ECO:0000256" key="2">
    <source>
        <dbReference type="ARBA" id="ARBA00006920"/>
    </source>
</evidence>
<evidence type="ECO:0000256" key="13">
    <source>
        <dbReference type="SAM" id="Phobius"/>
    </source>
</evidence>
<dbReference type="GO" id="GO:0015252">
    <property type="term" value="F:proton channel activity"/>
    <property type="evidence" value="ECO:0007669"/>
    <property type="project" value="InterPro"/>
</dbReference>
<keyword evidence="8 13" id="KW-1133">Transmembrane helix</keyword>
<evidence type="ECO:0000256" key="5">
    <source>
        <dbReference type="ARBA" id="ARBA00022692"/>
    </source>
</evidence>
<dbReference type="GO" id="GO:0005267">
    <property type="term" value="F:potassium channel activity"/>
    <property type="evidence" value="ECO:0007669"/>
    <property type="project" value="UniProtKB-KW"/>
</dbReference>
<evidence type="ECO:0000256" key="1">
    <source>
        <dbReference type="ARBA" id="ARBA00004141"/>
    </source>
</evidence>